<dbReference type="Pfam" id="PF08521">
    <property type="entry name" value="2CSK_N"/>
    <property type="match status" value="1"/>
</dbReference>
<keyword evidence="4" id="KW-0597">Phosphoprotein</keyword>
<dbReference type="InterPro" id="IPR003660">
    <property type="entry name" value="HAMP_dom"/>
</dbReference>
<name>A0A562NNQ8_9RHOB</name>
<gene>
    <name evidence="16" type="ORF">IQ24_02084</name>
</gene>
<feature type="transmembrane region" description="Helical" evidence="13">
    <location>
        <begin position="7"/>
        <end position="26"/>
    </location>
</feature>
<evidence type="ECO:0000256" key="5">
    <source>
        <dbReference type="ARBA" id="ARBA00022679"/>
    </source>
</evidence>
<evidence type="ECO:0000256" key="1">
    <source>
        <dbReference type="ARBA" id="ARBA00000085"/>
    </source>
</evidence>
<dbReference type="Pfam" id="PF00512">
    <property type="entry name" value="HisKA"/>
    <property type="match status" value="1"/>
</dbReference>
<dbReference type="PANTHER" id="PTHR45436">
    <property type="entry name" value="SENSOR HISTIDINE KINASE YKOH"/>
    <property type="match status" value="1"/>
</dbReference>
<feature type="domain" description="HAMP" evidence="15">
    <location>
        <begin position="173"/>
        <end position="225"/>
    </location>
</feature>
<protein>
    <recommendedName>
        <fullName evidence="3">histidine kinase</fullName>
        <ecNumber evidence="3">2.7.13.3</ecNumber>
    </recommendedName>
</protein>
<dbReference type="AlphaFoldDB" id="A0A562NNQ8"/>
<evidence type="ECO:0000256" key="12">
    <source>
        <dbReference type="ARBA" id="ARBA00023136"/>
    </source>
</evidence>
<comment type="subcellular location">
    <subcellularLocation>
        <location evidence="2">Membrane</location>
        <topology evidence="2">Multi-pass membrane protein</topology>
    </subcellularLocation>
</comment>
<dbReference type="PRINTS" id="PR00344">
    <property type="entry name" value="BCTRLSENSOR"/>
</dbReference>
<evidence type="ECO:0000256" key="6">
    <source>
        <dbReference type="ARBA" id="ARBA00022692"/>
    </source>
</evidence>
<dbReference type="InterPro" id="IPR050428">
    <property type="entry name" value="TCS_sensor_his_kinase"/>
</dbReference>
<dbReference type="InterPro" id="IPR036890">
    <property type="entry name" value="HATPase_C_sf"/>
</dbReference>
<evidence type="ECO:0000256" key="11">
    <source>
        <dbReference type="ARBA" id="ARBA00023012"/>
    </source>
</evidence>
<dbReference type="Proteomes" id="UP000316225">
    <property type="component" value="Unassembled WGS sequence"/>
</dbReference>
<evidence type="ECO:0000256" key="13">
    <source>
        <dbReference type="SAM" id="Phobius"/>
    </source>
</evidence>
<dbReference type="InterPro" id="IPR036097">
    <property type="entry name" value="HisK_dim/P_sf"/>
</dbReference>
<keyword evidence="6 13" id="KW-0812">Transmembrane</keyword>
<keyword evidence="9" id="KW-0067">ATP-binding</keyword>
<evidence type="ECO:0000313" key="17">
    <source>
        <dbReference type="Proteomes" id="UP000316225"/>
    </source>
</evidence>
<organism evidence="16 17">
    <name type="scientific">Paracoccus sulfuroxidans</name>
    <dbReference type="NCBI Taxonomy" id="384678"/>
    <lineage>
        <taxon>Bacteria</taxon>
        <taxon>Pseudomonadati</taxon>
        <taxon>Pseudomonadota</taxon>
        <taxon>Alphaproteobacteria</taxon>
        <taxon>Rhodobacterales</taxon>
        <taxon>Paracoccaceae</taxon>
        <taxon>Paracoccus</taxon>
    </lineage>
</organism>
<comment type="catalytic activity">
    <reaction evidence="1">
        <text>ATP + protein L-histidine = ADP + protein N-phospho-L-histidine.</text>
        <dbReference type="EC" id="2.7.13.3"/>
    </reaction>
</comment>
<dbReference type="CDD" id="cd00075">
    <property type="entry name" value="HATPase"/>
    <property type="match status" value="1"/>
</dbReference>
<sequence>MSIKLRLFLILILATGAIWLSALFWIDRSTRTEVERVLDARLAEAANMVSSLISDRRIAVGAVEELRPWSPDAPDYSRQLFCQIWSLHGDLVSASSGAPDEQMTHEEGFSTNLIEGEEWRVYSVHNQELGVWVMVGDRMLVRDRLVFDVVKGLLKPALMIVPLLALMIWISVSRGLAPLARLETALSGRSSHDLGPLPEGPAPREIRPVRHALNQLFAAVERARHAERDFTAFAAHELKTPLAGLRTQAQIARMAPDAATRDRALQSMIASVDRTDRMARQLLELATVEGDQAEIAPLSPQDLAEEVCEELAALAAARKVTLDLRIPADLRVRANRLLLYAALRNVVENAVLASPAGGVVTVDSAQSGGMLRLSVRDQGPGIAPEERDRITERFYRGPQAVAGGSGLGLAIASAAMERMAGRVEFSHLTPGLEVGLVLPLA</sequence>
<evidence type="ECO:0000256" key="3">
    <source>
        <dbReference type="ARBA" id="ARBA00012438"/>
    </source>
</evidence>
<dbReference type="SUPFAM" id="SSF47384">
    <property type="entry name" value="Homodimeric domain of signal transducing histidine kinase"/>
    <property type="match status" value="1"/>
</dbReference>
<keyword evidence="17" id="KW-1185">Reference proteome</keyword>
<dbReference type="GO" id="GO:0005524">
    <property type="term" value="F:ATP binding"/>
    <property type="evidence" value="ECO:0007669"/>
    <property type="project" value="UniProtKB-KW"/>
</dbReference>
<evidence type="ECO:0000256" key="9">
    <source>
        <dbReference type="ARBA" id="ARBA00022840"/>
    </source>
</evidence>
<dbReference type="Gene3D" id="1.10.287.130">
    <property type="match status" value="1"/>
</dbReference>
<keyword evidence="10 13" id="KW-1133">Transmembrane helix</keyword>
<evidence type="ECO:0000256" key="10">
    <source>
        <dbReference type="ARBA" id="ARBA00022989"/>
    </source>
</evidence>
<dbReference type="InterPro" id="IPR003594">
    <property type="entry name" value="HATPase_dom"/>
</dbReference>
<proteinExistence type="predicted"/>
<dbReference type="InterPro" id="IPR005467">
    <property type="entry name" value="His_kinase_dom"/>
</dbReference>
<evidence type="ECO:0000259" key="14">
    <source>
        <dbReference type="PROSITE" id="PS50109"/>
    </source>
</evidence>
<dbReference type="InterPro" id="IPR013727">
    <property type="entry name" value="2CSK_N"/>
</dbReference>
<evidence type="ECO:0000256" key="2">
    <source>
        <dbReference type="ARBA" id="ARBA00004141"/>
    </source>
</evidence>
<dbReference type="GO" id="GO:0000155">
    <property type="term" value="F:phosphorelay sensor kinase activity"/>
    <property type="evidence" value="ECO:0007669"/>
    <property type="project" value="InterPro"/>
</dbReference>
<dbReference type="RefSeq" id="WP_145397900.1">
    <property type="nucleotide sequence ID" value="NZ_VLKU01000006.1"/>
</dbReference>
<evidence type="ECO:0000256" key="7">
    <source>
        <dbReference type="ARBA" id="ARBA00022741"/>
    </source>
</evidence>
<reference evidence="16 17" key="1">
    <citation type="journal article" date="2015" name="Stand. Genomic Sci.">
        <title>Genomic Encyclopedia of Bacterial and Archaeal Type Strains, Phase III: the genomes of soil and plant-associated and newly described type strains.</title>
        <authorList>
            <person name="Whitman W.B."/>
            <person name="Woyke T."/>
            <person name="Klenk H.P."/>
            <person name="Zhou Y."/>
            <person name="Lilburn T.G."/>
            <person name="Beck B.J."/>
            <person name="De Vos P."/>
            <person name="Vandamme P."/>
            <person name="Eisen J.A."/>
            <person name="Garrity G."/>
            <person name="Hugenholtz P."/>
            <person name="Kyrpides N.C."/>
        </authorList>
    </citation>
    <scope>NUCLEOTIDE SEQUENCE [LARGE SCALE GENOMIC DNA]</scope>
    <source>
        <strain evidence="16 17">CGMCC 1.5364</strain>
    </source>
</reference>
<accession>A0A562NNQ8</accession>
<comment type="caution">
    <text evidence="16">The sequence shown here is derived from an EMBL/GenBank/DDBJ whole genome shotgun (WGS) entry which is preliminary data.</text>
</comment>
<keyword evidence="8 16" id="KW-0418">Kinase</keyword>
<feature type="domain" description="Histidine kinase" evidence="14">
    <location>
        <begin position="233"/>
        <end position="441"/>
    </location>
</feature>
<keyword evidence="7" id="KW-0547">Nucleotide-binding</keyword>
<keyword evidence="12 13" id="KW-0472">Membrane</keyword>
<dbReference type="Pfam" id="PF02518">
    <property type="entry name" value="HATPase_c"/>
    <property type="match status" value="1"/>
</dbReference>
<keyword evidence="11" id="KW-0902">Two-component regulatory system</keyword>
<evidence type="ECO:0000256" key="4">
    <source>
        <dbReference type="ARBA" id="ARBA00022553"/>
    </source>
</evidence>
<dbReference type="InterPro" id="IPR003661">
    <property type="entry name" value="HisK_dim/P_dom"/>
</dbReference>
<dbReference type="EC" id="2.7.13.3" evidence="3"/>
<dbReference type="SUPFAM" id="SSF55874">
    <property type="entry name" value="ATPase domain of HSP90 chaperone/DNA topoisomerase II/histidine kinase"/>
    <property type="match status" value="1"/>
</dbReference>
<evidence type="ECO:0000313" key="16">
    <source>
        <dbReference type="EMBL" id="TWI33720.1"/>
    </source>
</evidence>
<keyword evidence="5" id="KW-0808">Transferase</keyword>
<dbReference type="OrthoDB" id="9809766at2"/>
<dbReference type="SMART" id="SM00388">
    <property type="entry name" value="HisKA"/>
    <property type="match status" value="1"/>
</dbReference>
<evidence type="ECO:0000256" key="8">
    <source>
        <dbReference type="ARBA" id="ARBA00022777"/>
    </source>
</evidence>
<dbReference type="SMART" id="SM00387">
    <property type="entry name" value="HATPase_c"/>
    <property type="match status" value="1"/>
</dbReference>
<dbReference type="Gene3D" id="3.30.565.10">
    <property type="entry name" value="Histidine kinase-like ATPase, C-terminal domain"/>
    <property type="match status" value="1"/>
</dbReference>
<evidence type="ECO:0000259" key="15">
    <source>
        <dbReference type="PROSITE" id="PS50885"/>
    </source>
</evidence>
<dbReference type="InterPro" id="IPR004358">
    <property type="entry name" value="Sig_transdc_His_kin-like_C"/>
</dbReference>
<dbReference type="GO" id="GO:0005886">
    <property type="term" value="C:plasma membrane"/>
    <property type="evidence" value="ECO:0007669"/>
    <property type="project" value="TreeGrafter"/>
</dbReference>
<dbReference type="EMBL" id="VLKU01000006">
    <property type="protein sequence ID" value="TWI33720.1"/>
    <property type="molecule type" value="Genomic_DNA"/>
</dbReference>
<dbReference type="CDD" id="cd00082">
    <property type="entry name" value="HisKA"/>
    <property type="match status" value="1"/>
</dbReference>
<dbReference type="PROSITE" id="PS50885">
    <property type="entry name" value="HAMP"/>
    <property type="match status" value="1"/>
</dbReference>
<dbReference type="PROSITE" id="PS50109">
    <property type="entry name" value="HIS_KIN"/>
    <property type="match status" value="1"/>
</dbReference>
<dbReference type="PANTHER" id="PTHR45436:SF14">
    <property type="entry name" value="SENSOR PROTEIN QSEC"/>
    <property type="match status" value="1"/>
</dbReference>